<dbReference type="PRINTS" id="PR00843">
    <property type="entry name" value="GLHYDRLASE30"/>
</dbReference>
<gene>
    <name evidence="7" type="ORF">C1880_08795</name>
</gene>
<sequence length="475" mass="53065">MKRYVTDANNTLSRDELGFTRNPDAELHLITCRPDVAYQRISGFGGAFTEAAANVFALMPPELQDRFLLLCFGGAKDGDPAAGGNAYSLCRTHIQSCDFALSNYSYVRPFDSGLRSFTISRDRQLLLPFIKCGLAVNPQLQLFASPWSPPAFMKTNRRMNGGGKLRRSQYEVWAEVLAKYVDAYAREGVRISRMSVQNEPMASQAWDSCLFSAEEEAQFAAAYLRPALDASGHGDVKLFAWDHNTDKILSRVQSTFGAPVNQAGKLPLAAAGWRAEGTVASDAFAGVAFHWYAGDHFEQVDEVARRWPDKELLFTEGCVEYTRGEDRKATQERKAEQYAHAVIGSLNAGAAGFIDWNLLLNEKGGPNHARNFCEAPLMYDRDKRELVANRSFFYMAHFSRFAPVGSRRFLTSRYTDDLETVGFLRPDGSRALVVLNRHARPRKFLVSEGEFTAECKAAGHSITTLVWGEDEVRDR</sequence>
<accession>A0A369L791</accession>
<name>A0A369L791_9ACTN</name>
<feature type="domain" description="Glycosyl hydrolase family 30 beta sandwich" evidence="6">
    <location>
        <begin position="405"/>
        <end position="465"/>
    </location>
</feature>
<dbReference type="GO" id="GO:0004348">
    <property type="term" value="F:glucosylceramidase activity"/>
    <property type="evidence" value="ECO:0007669"/>
    <property type="project" value="InterPro"/>
</dbReference>
<dbReference type="InterPro" id="IPR001139">
    <property type="entry name" value="Glyco_hydro_30"/>
</dbReference>
<evidence type="ECO:0000313" key="7">
    <source>
        <dbReference type="EMBL" id="RDB54639.1"/>
    </source>
</evidence>
<evidence type="ECO:0000259" key="6">
    <source>
        <dbReference type="Pfam" id="PF17189"/>
    </source>
</evidence>
<evidence type="ECO:0000256" key="3">
    <source>
        <dbReference type="ARBA" id="ARBA00022801"/>
    </source>
</evidence>
<dbReference type="InterPro" id="IPR033453">
    <property type="entry name" value="Glyco_hydro_30_TIM-barrel"/>
</dbReference>
<keyword evidence="2" id="KW-0732">Signal</keyword>
<dbReference type="Gene3D" id="2.60.40.1180">
    <property type="entry name" value="Golgi alpha-mannosidase II"/>
    <property type="match status" value="1"/>
</dbReference>
<keyword evidence="8" id="KW-1185">Reference proteome</keyword>
<dbReference type="RefSeq" id="WP_114621152.1">
    <property type="nucleotide sequence ID" value="NZ_CAUDTN010000039.1"/>
</dbReference>
<dbReference type="EMBL" id="PPTP01000008">
    <property type="protein sequence ID" value="RDB54639.1"/>
    <property type="molecule type" value="Genomic_DNA"/>
</dbReference>
<keyword evidence="4" id="KW-0326">Glycosidase</keyword>
<dbReference type="Pfam" id="PF02055">
    <property type="entry name" value="Glyco_hydro_30"/>
    <property type="match status" value="2"/>
</dbReference>
<evidence type="ECO:0000256" key="4">
    <source>
        <dbReference type="RuleBase" id="RU361188"/>
    </source>
</evidence>
<comment type="similarity">
    <text evidence="1 4">Belongs to the glycosyl hydrolase 30 family.</text>
</comment>
<proteinExistence type="inferred from homology"/>
<dbReference type="PANTHER" id="PTHR11069">
    <property type="entry name" value="GLUCOSYLCERAMIDASE"/>
    <property type="match status" value="1"/>
</dbReference>
<dbReference type="GO" id="GO:0006680">
    <property type="term" value="P:glucosylceramide catabolic process"/>
    <property type="evidence" value="ECO:0007669"/>
    <property type="project" value="TreeGrafter"/>
</dbReference>
<evidence type="ECO:0000259" key="5">
    <source>
        <dbReference type="Pfam" id="PF02055"/>
    </source>
</evidence>
<dbReference type="SUPFAM" id="SSF51445">
    <property type="entry name" value="(Trans)glycosidases"/>
    <property type="match status" value="1"/>
</dbReference>
<dbReference type="STRING" id="1034345.GCA_000236865_01941"/>
<evidence type="ECO:0000313" key="8">
    <source>
        <dbReference type="Proteomes" id="UP000253792"/>
    </source>
</evidence>
<dbReference type="Gene3D" id="3.20.20.80">
    <property type="entry name" value="Glycosidases"/>
    <property type="match status" value="1"/>
</dbReference>
<evidence type="ECO:0000256" key="2">
    <source>
        <dbReference type="ARBA" id="ARBA00022729"/>
    </source>
</evidence>
<dbReference type="Pfam" id="PF17189">
    <property type="entry name" value="Glyco_hydro_30C"/>
    <property type="match status" value="1"/>
</dbReference>
<dbReference type="GO" id="GO:0016020">
    <property type="term" value="C:membrane"/>
    <property type="evidence" value="ECO:0007669"/>
    <property type="project" value="GOC"/>
</dbReference>
<dbReference type="OrthoDB" id="9806701at2"/>
<evidence type="ECO:0000256" key="1">
    <source>
        <dbReference type="ARBA" id="ARBA00005382"/>
    </source>
</evidence>
<feature type="domain" description="Glycosyl hydrolase family 30 TIM-barrel" evidence="5">
    <location>
        <begin position="41"/>
        <end position="246"/>
    </location>
</feature>
<reference evidence="7 8" key="1">
    <citation type="journal article" date="2018" name="Elife">
        <title>Discovery and characterization of a prevalent human gut bacterial enzyme sufficient for the inactivation of a family of plant toxins.</title>
        <authorList>
            <person name="Koppel N."/>
            <person name="Bisanz J.E."/>
            <person name="Pandelia M.E."/>
            <person name="Turnbaugh P.J."/>
            <person name="Balskus E.P."/>
        </authorList>
    </citation>
    <scope>NUCLEOTIDE SEQUENCE [LARGE SCALE GENOMIC DNA]</scope>
    <source>
        <strain evidence="8">anaerobia AP69FAA</strain>
    </source>
</reference>
<dbReference type="AlphaFoldDB" id="A0A369L791"/>
<feature type="domain" description="Glycosyl hydrolase family 30 TIM-barrel" evidence="5">
    <location>
        <begin position="280"/>
        <end position="401"/>
    </location>
</feature>
<keyword evidence="3 4" id="KW-0378">Hydrolase</keyword>
<organism evidence="7 8">
    <name type="scientific">Senegalimassilia anaerobia</name>
    <dbReference type="NCBI Taxonomy" id="1473216"/>
    <lineage>
        <taxon>Bacteria</taxon>
        <taxon>Bacillati</taxon>
        <taxon>Actinomycetota</taxon>
        <taxon>Coriobacteriia</taxon>
        <taxon>Coriobacteriales</taxon>
        <taxon>Coriobacteriaceae</taxon>
        <taxon>Senegalimassilia</taxon>
    </lineage>
</organism>
<dbReference type="Proteomes" id="UP000253792">
    <property type="component" value="Unassembled WGS sequence"/>
</dbReference>
<protein>
    <submittedName>
        <fullName evidence="7">Glucosylceramidase</fullName>
    </submittedName>
</protein>
<comment type="caution">
    <text evidence="7">The sequence shown here is derived from an EMBL/GenBank/DDBJ whole genome shotgun (WGS) entry which is preliminary data.</text>
</comment>
<dbReference type="InterPro" id="IPR033452">
    <property type="entry name" value="GH30_C"/>
</dbReference>
<dbReference type="PANTHER" id="PTHR11069:SF23">
    <property type="entry name" value="LYSOSOMAL ACID GLUCOSYLCERAMIDASE"/>
    <property type="match status" value="1"/>
</dbReference>
<dbReference type="InterPro" id="IPR017853">
    <property type="entry name" value="GH"/>
</dbReference>
<dbReference type="InterPro" id="IPR013780">
    <property type="entry name" value="Glyco_hydro_b"/>
</dbReference>